<reference evidence="2 3" key="1">
    <citation type="submission" date="2019-11" db="EMBL/GenBank/DDBJ databases">
        <title>Genome of Strain BIT-d1.</title>
        <authorList>
            <person name="Yang Y."/>
        </authorList>
    </citation>
    <scope>NUCLEOTIDE SEQUENCE [LARGE SCALE GENOMIC DNA]</scope>
    <source>
        <strain evidence="2 3">BIT-d1</strain>
    </source>
</reference>
<organism evidence="2 3">
    <name type="scientific">Myroides albus</name>
    <dbReference type="NCBI Taxonomy" id="2562892"/>
    <lineage>
        <taxon>Bacteria</taxon>
        <taxon>Pseudomonadati</taxon>
        <taxon>Bacteroidota</taxon>
        <taxon>Flavobacteriia</taxon>
        <taxon>Flavobacteriales</taxon>
        <taxon>Flavobacteriaceae</taxon>
        <taxon>Myroides</taxon>
    </lineage>
</organism>
<evidence type="ECO:0000313" key="2">
    <source>
        <dbReference type="EMBL" id="MTG97419.1"/>
    </source>
</evidence>
<dbReference type="PROSITE" id="PS50042">
    <property type="entry name" value="CNMP_BINDING_3"/>
    <property type="match status" value="1"/>
</dbReference>
<accession>A0A6I3LD63</accession>
<dbReference type="Pfam" id="PF00027">
    <property type="entry name" value="cNMP_binding"/>
    <property type="match status" value="1"/>
</dbReference>
<dbReference type="AlphaFoldDB" id="A0A6I3LD63"/>
<dbReference type="Proteomes" id="UP000438760">
    <property type="component" value="Unassembled WGS sequence"/>
</dbReference>
<evidence type="ECO:0000313" key="3">
    <source>
        <dbReference type="Proteomes" id="UP000438760"/>
    </source>
</evidence>
<dbReference type="EMBL" id="WMJX01000006">
    <property type="protein sequence ID" value="MTG97419.1"/>
    <property type="molecule type" value="Genomic_DNA"/>
</dbReference>
<comment type="caution">
    <text evidence="2">The sequence shown here is derived from an EMBL/GenBank/DDBJ whole genome shotgun (WGS) entry which is preliminary data.</text>
</comment>
<dbReference type="RefSeq" id="WP_155091467.1">
    <property type="nucleotide sequence ID" value="NZ_CP102754.1"/>
</dbReference>
<gene>
    <name evidence="2" type="ORF">GJV76_04600</name>
</gene>
<feature type="domain" description="Cyclic nucleotide-binding" evidence="1">
    <location>
        <begin position="11"/>
        <end position="110"/>
    </location>
</feature>
<name>A0A6I3LD63_9FLAO</name>
<protein>
    <submittedName>
        <fullName evidence="2">Cyclic nucleotide-binding domain-containing protein</fullName>
    </submittedName>
</protein>
<evidence type="ECO:0000259" key="1">
    <source>
        <dbReference type="PROSITE" id="PS50042"/>
    </source>
</evidence>
<dbReference type="SUPFAM" id="SSF51206">
    <property type="entry name" value="cAMP-binding domain-like"/>
    <property type="match status" value="1"/>
</dbReference>
<dbReference type="OrthoDB" id="663011at2"/>
<dbReference type="Gene3D" id="2.60.120.10">
    <property type="entry name" value="Jelly Rolls"/>
    <property type="match status" value="1"/>
</dbReference>
<proteinExistence type="predicted"/>
<dbReference type="InterPro" id="IPR014710">
    <property type="entry name" value="RmlC-like_jellyroll"/>
</dbReference>
<dbReference type="CDD" id="cd00038">
    <property type="entry name" value="CAP_ED"/>
    <property type="match status" value="1"/>
</dbReference>
<dbReference type="InterPro" id="IPR018490">
    <property type="entry name" value="cNMP-bd_dom_sf"/>
</dbReference>
<dbReference type="SMART" id="SM00100">
    <property type="entry name" value="cNMP"/>
    <property type="match status" value="1"/>
</dbReference>
<keyword evidence="3" id="KW-1185">Reference proteome</keyword>
<sequence length="190" mass="22493">MFEYIDRESVLTKSFLEEYQSHFRIESYPSKTVLLAQGQVAEKIFWIESGCMRIWLNKDGQEVTFQFFLENSLVASIESFWQSTPSLFTLETIEPTTVWVADKKDLKPLLDKTLQEEAYRNLFIDAIFQRTFDYMQRSLSFVQSTPEQRYLNLVEQRPELIKRIAQHYIASYIGISKVHLSRIKKKLLKS</sequence>
<dbReference type="InterPro" id="IPR000595">
    <property type="entry name" value="cNMP-bd_dom"/>
</dbReference>